<dbReference type="SUPFAM" id="SSF48264">
    <property type="entry name" value="Cytochrome P450"/>
    <property type="match status" value="1"/>
</dbReference>
<dbReference type="AlphaFoldDB" id="A0A225AMZ4"/>
<dbReference type="PRINTS" id="PR00385">
    <property type="entry name" value="P450"/>
</dbReference>
<dbReference type="PROSITE" id="PS00086">
    <property type="entry name" value="CYTOCHROME_P450"/>
    <property type="match status" value="1"/>
</dbReference>
<dbReference type="Gene3D" id="1.10.630.10">
    <property type="entry name" value="Cytochrome P450"/>
    <property type="match status" value="1"/>
</dbReference>
<evidence type="ECO:0000256" key="4">
    <source>
        <dbReference type="ARBA" id="ARBA00023002"/>
    </source>
</evidence>
<gene>
    <name evidence="9" type="ORF">UA08_08834</name>
</gene>
<evidence type="ECO:0000256" key="6">
    <source>
        <dbReference type="PIRSR" id="PIRSR602401-1"/>
    </source>
</evidence>
<evidence type="ECO:0000256" key="2">
    <source>
        <dbReference type="ARBA" id="ARBA00010617"/>
    </source>
</evidence>
<keyword evidence="5 6" id="KW-0408">Iron</keyword>
<dbReference type="InterPro" id="IPR050121">
    <property type="entry name" value="Cytochrome_P450_monoxygenase"/>
</dbReference>
<dbReference type="STRING" id="1441469.A0A225AMZ4"/>
<dbReference type="PRINTS" id="PR00463">
    <property type="entry name" value="EP450I"/>
</dbReference>
<evidence type="ECO:0000256" key="7">
    <source>
        <dbReference type="RuleBase" id="RU000461"/>
    </source>
</evidence>
<feature type="binding site" description="axial binding residue" evidence="6">
    <location>
        <position position="456"/>
    </location>
    <ligand>
        <name>heme</name>
        <dbReference type="ChEBI" id="CHEBI:30413"/>
    </ligand>
    <ligandPart>
        <name>Fe</name>
        <dbReference type="ChEBI" id="CHEBI:18248"/>
    </ligandPart>
</feature>
<comment type="similarity">
    <text evidence="2 7">Belongs to the cytochrome P450 family.</text>
</comment>
<sequence>MKCSLLSSVTLALALCLTPAYAVLNPEIPSNPFAITKDLDKGGYYLDLPGTSKLTMRDEANAPREIRAFAGDSMQQLPEALHIKYRHRKDKSKYGPVVRVSPYELDISEIDAVKEIHRVGGRYLKSDFYENIGHRSLKTLFSTTDPTHHAIRRRLLSAGMARSNLARLEPVVMERVRMTIRRMSEERATRGVIDVFKWWTFMATDVIGELSFGESFRTLDKGEKTQYIKDLENISSFMAIRTTFPTLLRYAQFIPIFPLLKRVSEAGQRMFRYAQQAIGRYQNMLVNIPDPKPTLFTKMFKGGPDGLTEFEIVLEAGGYIVAGSDTTAITLTYLVWAVCKRPSIRDQLVAEVASLPEDFKEEDLRDLPYLNQVIQEALRLHSAVPSALPRAVPPEGASLAGYHIPGGITVSTQAYTLHRSPAIFPEPESFNPSRWQDPSKEMKSMFMPFGGGSRICIGMHLAWMELLLATALFFRTFPGARISQSEGMCDADMEAKMYVLVSSRGRRCLVEI</sequence>
<keyword evidence="3 6" id="KW-0479">Metal-binding</keyword>
<dbReference type="Proteomes" id="UP000214365">
    <property type="component" value="Unassembled WGS sequence"/>
</dbReference>
<keyword evidence="7" id="KW-0503">Monooxygenase</keyword>
<protein>
    <recommendedName>
        <fullName evidence="11">Sterigmatocystin biosynthesis P450 monooxygenase STCB</fullName>
    </recommendedName>
</protein>
<organism evidence="9 10">
    <name type="scientific">Talaromyces atroroseus</name>
    <dbReference type="NCBI Taxonomy" id="1441469"/>
    <lineage>
        <taxon>Eukaryota</taxon>
        <taxon>Fungi</taxon>
        <taxon>Dikarya</taxon>
        <taxon>Ascomycota</taxon>
        <taxon>Pezizomycotina</taxon>
        <taxon>Eurotiomycetes</taxon>
        <taxon>Eurotiomycetidae</taxon>
        <taxon>Eurotiales</taxon>
        <taxon>Trichocomaceae</taxon>
        <taxon>Talaromyces</taxon>
        <taxon>Talaromyces sect. Trachyspermi</taxon>
    </lineage>
</organism>
<dbReference type="InterPro" id="IPR036396">
    <property type="entry name" value="Cyt_P450_sf"/>
</dbReference>
<evidence type="ECO:0000256" key="3">
    <source>
        <dbReference type="ARBA" id="ARBA00022723"/>
    </source>
</evidence>
<dbReference type="GO" id="GO:0016705">
    <property type="term" value="F:oxidoreductase activity, acting on paired donors, with incorporation or reduction of molecular oxygen"/>
    <property type="evidence" value="ECO:0007669"/>
    <property type="project" value="InterPro"/>
</dbReference>
<keyword evidence="8" id="KW-0732">Signal</keyword>
<evidence type="ECO:0000256" key="5">
    <source>
        <dbReference type="ARBA" id="ARBA00023004"/>
    </source>
</evidence>
<dbReference type="Pfam" id="PF00067">
    <property type="entry name" value="p450"/>
    <property type="match status" value="1"/>
</dbReference>
<dbReference type="RefSeq" id="XP_020115926.1">
    <property type="nucleotide sequence ID" value="XM_020263877.1"/>
</dbReference>
<keyword evidence="10" id="KW-1185">Reference proteome</keyword>
<dbReference type="CDD" id="cd11059">
    <property type="entry name" value="CYP_fungal"/>
    <property type="match status" value="1"/>
</dbReference>
<evidence type="ECO:0000256" key="8">
    <source>
        <dbReference type="SAM" id="SignalP"/>
    </source>
</evidence>
<proteinExistence type="inferred from homology"/>
<dbReference type="PANTHER" id="PTHR24305">
    <property type="entry name" value="CYTOCHROME P450"/>
    <property type="match status" value="1"/>
</dbReference>
<name>A0A225AMZ4_TALAT</name>
<dbReference type="GO" id="GO:0004497">
    <property type="term" value="F:monooxygenase activity"/>
    <property type="evidence" value="ECO:0007669"/>
    <property type="project" value="UniProtKB-KW"/>
</dbReference>
<evidence type="ECO:0008006" key="11">
    <source>
        <dbReference type="Google" id="ProtNLM"/>
    </source>
</evidence>
<dbReference type="InterPro" id="IPR002401">
    <property type="entry name" value="Cyt_P450_E_grp-I"/>
</dbReference>
<reference evidence="9 10" key="1">
    <citation type="submission" date="2015-06" db="EMBL/GenBank/DDBJ databases">
        <title>Talaromyces atroroseus IBT 11181 draft genome.</title>
        <authorList>
            <person name="Rasmussen K.B."/>
            <person name="Rasmussen S."/>
            <person name="Petersen B."/>
            <person name="Sicheritz-Ponten T."/>
            <person name="Mortensen U.H."/>
            <person name="Thrane U."/>
        </authorList>
    </citation>
    <scope>NUCLEOTIDE SEQUENCE [LARGE SCALE GENOMIC DNA]</scope>
    <source>
        <strain evidence="9 10">IBT 11181</strain>
    </source>
</reference>
<dbReference type="GeneID" id="31008590"/>
<dbReference type="PANTHER" id="PTHR24305:SF96">
    <property type="entry name" value="CYTOCHROME P450 MONOOXYGENASE STCB-RELATED"/>
    <property type="match status" value="1"/>
</dbReference>
<keyword evidence="4 7" id="KW-0560">Oxidoreductase</keyword>
<comment type="caution">
    <text evidence="9">The sequence shown here is derived from an EMBL/GenBank/DDBJ whole genome shotgun (WGS) entry which is preliminary data.</text>
</comment>
<dbReference type="GO" id="GO:0005506">
    <property type="term" value="F:iron ion binding"/>
    <property type="evidence" value="ECO:0007669"/>
    <property type="project" value="InterPro"/>
</dbReference>
<accession>A0A225AMZ4</accession>
<dbReference type="GO" id="GO:0020037">
    <property type="term" value="F:heme binding"/>
    <property type="evidence" value="ECO:0007669"/>
    <property type="project" value="InterPro"/>
</dbReference>
<keyword evidence="6 7" id="KW-0349">Heme</keyword>
<feature type="signal peptide" evidence="8">
    <location>
        <begin position="1"/>
        <end position="22"/>
    </location>
</feature>
<evidence type="ECO:0000313" key="10">
    <source>
        <dbReference type="Proteomes" id="UP000214365"/>
    </source>
</evidence>
<feature type="chain" id="PRO_5012352724" description="Sterigmatocystin biosynthesis P450 monooxygenase STCB" evidence="8">
    <location>
        <begin position="23"/>
        <end position="512"/>
    </location>
</feature>
<dbReference type="InterPro" id="IPR017972">
    <property type="entry name" value="Cyt_P450_CS"/>
</dbReference>
<evidence type="ECO:0000313" key="9">
    <source>
        <dbReference type="EMBL" id="OKL55805.1"/>
    </source>
</evidence>
<evidence type="ECO:0000256" key="1">
    <source>
        <dbReference type="ARBA" id="ARBA00001971"/>
    </source>
</evidence>
<dbReference type="OrthoDB" id="4216693at2759"/>
<comment type="cofactor">
    <cofactor evidence="1 6">
        <name>heme</name>
        <dbReference type="ChEBI" id="CHEBI:30413"/>
    </cofactor>
</comment>
<dbReference type="InterPro" id="IPR001128">
    <property type="entry name" value="Cyt_P450"/>
</dbReference>
<dbReference type="EMBL" id="LFMY01000017">
    <property type="protein sequence ID" value="OKL55805.1"/>
    <property type="molecule type" value="Genomic_DNA"/>
</dbReference>